<dbReference type="SUPFAM" id="SSF52540">
    <property type="entry name" value="P-loop containing nucleoside triphosphate hydrolases"/>
    <property type="match status" value="1"/>
</dbReference>
<dbReference type="eggNOG" id="COG0470">
    <property type="taxonomic scope" value="Bacteria"/>
</dbReference>
<dbReference type="STRING" id="747365.Thena_0756"/>
<reference evidence="1 2" key="1">
    <citation type="submission" date="2011-04" db="EMBL/GenBank/DDBJ databases">
        <title>The complete genome of Thermodesulfobium narugense DSM 14796.</title>
        <authorList>
            <consortium name="US DOE Joint Genome Institute (JGI-PGF)"/>
            <person name="Lucas S."/>
            <person name="Han J."/>
            <person name="Lapidus A."/>
            <person name="Bruce D."/>
            <person name="Goodwin L."/>
            <person name="Pitluck S."/>
            <person name="Peters L."/>
            <person name="Kyrpides N."/>
            <person name="Mavromatis K."/>
            <person name="Pagani I."/>
            <person name="Ivanova N."/>
            <person name="Ovchinnikova G."/>
            <person name="Zhang X."/>
            <person name="Saunders L."/>
            <person name="Detter J.C."/>
            <person name="Tapia R."/>
            <person name="Han C."/>
            <person name="Land M."/>
            <person name="Hauser L."/>
            <person name="Markowitz V."/>
            <person name="Cheng J.-F."/>
            <person name="Hugenholtz P."/>
            <person name="Woyke T."/>
            <person name="Wu D."/>
            <person name="Spring S."/>
            <person name="Schroeder M."/>
            <person name="Brambilla E."/>
            <person name="Klenk H.-P."/>
            <person name="Eisen J.A."/>
        </authorList>
    </citation>
    <scope>NUCLEOTIDE SEQUENCE [LARGE SCALE GENOMIC DNA]</scope>
    <source>
        <strain evidence="1 2">DSM 14796</strain>
    </source>
</reference>
<accession>M1E7B7</accession>
<proteinExistence type="predicted"/>
<dbReference type="Proteomes" id="UP000011765">
    <property type="component" value="Chromosome"/>
</dbReference>
<name>M1E7B7_9BACT</name>
<dbReference type="AlphaFoldDB" id="M1E7B7"/>
<evidence type="ECO:0000313" key="2">
    <source>
        <dbReference type="Proteomes" id="UP000011765"/>
    </source>
</evidence>
<dbReference type="RefSeq" id="WP_013756117.1">
    <property type="nucleotide sequence ID" value="NC_015499.1"/>
</dbReference>
<organism evidence="1 2">
    <name type="scientific">Thermodesulfobium narugense DSM 14796</name>
    <dbReference type="NCBI Taxonomy" id="747365"/>
    <lineage>
        <taxon>Bacteria</taxon>
        <taxon>Pseudomonadati</taxon>
        <taxon>Thermodesulfobiota</taxon>
        <taxon>Thermodesulfobiia</taxon>
        <taxon>Thermodesulfobiales</taxon>
        <taxon>Thermodesulfobiaceae</taxon>
        <taxon>Thermodesulfobium</taxon>
    </lineage>
</organism>
<dbReference type="HOGENOM" id="CLU_943130_0_0_9"/>
<dbReference type="KEGG" id="tnr:Thena_0756"/>
<protein>
    <submittedName>
        <fullName evidence="1">Uncharacterized protein</fullName>
    </submittedName>
</protein>
<dbReference type="EMBL" id="CP002690">
    <property type="protein sequence ID" value="AEE14390.1"/>
    <property type="molecule type" value="Genomic_DNA"/>
</dbReference>
<sequence>MFEKRLEQFDRLFDKVKELELKSFAIWGPKGCFKKQIVLRLLESIYGYKFSSLYENKPNFFSFVFGKQVENELLSDRNFLREILNDVLWQKRINNEIITVYVEFGNDPQRMRDVVEIPDFFLKIVEEPPENTYFIFLSDFQIISTLRSRCIEIYAPLLSDRESIQLLVSLNKNLKNDEEFADLVYGCPGLLSDKDETTLINMKEKVKLMRSFIKSEKFGGKSYLFDSIYKDMEPYLSIFFFKSLLISLFKKKEIPVDKYLSILDRIKIANEFYVNRVNPSSIFLITNFLLDSKEI</sequence>
<dbReference type="InterPro" id="IPR027417">
    <property type="entry name" value="P-loop_NTPase"/>
</dbReference>
<gene>
    <name evidence="1" type="ORF">Thena_0756</name>
</gene>
<dbReference type="OrthoDB" id="9810148at2"/>
<dbReference type="Gene3D" id="3.40.50.300">
    <property type="entry name" value="P-loop containing nucleotide triphosphate hydrolases"/>
    <property type="match status" value="1"/>
</dbReference>
<keyword evidence="2" id="KW-1185">Reference proteome</keyword>
<evidence type="ECO:0000313" key="1">
    <source>
        <dbReference type="EMBL" id="AEE14390.1"/>
    </source>
</evidence>